<dbReference type="InterPro" id="IPR037923">
    <property type="entry name" value="HTH-like"/>
</dbReference>
<keyword evidence="3" id="KW-0804">Transcription</keyword>
<gene>
    <name evidence="5" type="ORF">H9746_07955</name>
</gene>
<dbReference type="GO" id="GO:0043565">
    <property type="term" value="F:sequence-specific DNA binding"/>
    <property type="evidence" value="ECO:0007669"/>
    <property type="project" value="InterPro"/>
</dbReference>
<accession>A0A9D1PJN7</accession>
<evidence type="ECO:0000313" key="6">
    <source>
        <dbReference type="Proteomes" id="UP000886808"/>
    </source>
</evidence>
<dbReference type="PROSITE" id="PS01124">
    <property type="entry name" value="HTH_ARAC_FAMILY_2"/>
    <property type="match status" value="1"/>
</dbReference>
<dbReference type="InterPro" id="IPR020449">
    <property type="entry name" value="Tscrpt_reg_AraC-type_HTH"/>
</dbReference>
<proteinExistence type="predicted"/>
<name>A0A9D1PJN7_9FIRM</name>
<dbReference type="AlphaFoldDB" id="A0A9D1PJN7"/>
<dbReference type="SMART" id="SM00342">
    <property type="entry name" value="HTH_ARAC"/>
    <property type="match status" value="1"/>
</dbReference>
<dbReference type="PRINTS" id="PR00032">
    <property type="entry name" value="HTHARAC"/>
</dbReference>
<dbReference type="InterPro" id="IPR018060">
    <property type="entry name" value="HTH_AraC"/>
</dbReference>
<comment type="caution">
    <text evidence="5">The sequence shown here is derived from an EMBL/GenBank/DDBJ whole genome shotgun (WGS) entry which is preliminary data.</text>
</comment>
<dbReference type="Proteomes" id="UP000886808">
    <property type="component" value="Unassembled WGS sequence"/>
</dbReference>
<dbReference type="PANTHER" id="PTHR43280:SF2">
    <property type="entry name" value="HTH-TYPE TRANSCRIPTIONAL REGULATOR EXSA"/>
    <property type="match status" value="1"/>
</dbReference>
<dbReference type="PANTHER" id="PTHR43280">
    <property type="entry name" value="ARAC-FAMILY TRANSCRIPTIONAL REGULATOR"/>
    <property type="match status" value="1"/>
</dbReference>
<evidence type="ECO:0000259" key="4">
    <source>
        <dbReference type="PROSITE" id="PS01124"/>
    </source>
</evidence>
<dbReference type="GO" id="GO:0003700">
    <property type="term" value="F:DNA-binding transcription factor activity"/>
    <property type="evidence" value="ECO:0007669"/>
    <property type="project" value="InterPro"/>
</dbReference>
<reference evidence="5" key="2">
    <citation type="submission" date="2021-04" db="EMBL/GenBank/DDBJ databases">
        <authorList>
            <person name="Gilroy R."/>
        </authorList>
    </citation>
    <scope>NUCLEOTIDE SEQUENCE</scope>
    <source>
        <strain evidence="5">CHK193-4272</strain>
    </source>
</reference>
<keyword evidence="1" id="KW-0805">Transcription regulation</keyword>
<dbReference type="InterPro" id="IPR009057">
    <property type="entry name" value="Homeodomain-like_sf"/>
</dbReference>
<dbReference type="SUPFAM" id="SSF51215">
    <property type="entry name" value="Regulatory protein AraC"/>
    <property type="match status" value="1"/>
</dbReference>
<sequence length="398" mass="46455">MQKTNEFLFSQFGSIYFHPIASERYDLSCEKIKTTNNKTDILYSFPCEVYIEPTYGIGSILIGKEPNNLSKFPIHHCLRIEPNTYFYVVSRVDIFSFSLLTPENVTPKIVELSESYTPSVISMPFHISQVFDCSYLTQETPCTFYKSPHYYHELIYVCDGYMRISECDETHYNLNAHDLIIFSPNKNISRHFSLNTSCSYLTIILDIDLKSNEQILNKIFSCPVEIQSVLWQIVQESTSDLYYTQTLMLCHLHEVLSDILRLDYEKNQNHLQADNNFQNNQLKKILSYMDARVTEPLTIEDICHEFFMSRSSLQTLFKINLGCSPKNYLINIKLQKSKELIRKNEHTISEIAYLLGFSSIHYFSRLFKKYFQISPSDYARGIEPASHKNHLDDGADDY</sequence>
<feature type="domain" description="HTH araC/xylS-type" evidence="4">
    <location>
        <begin position="283"/>
        <end position="381"/>
    </location>
</feature>
<evidence type="ECO:0000256" key="2">
    <source>
        <dbReference type="ARBA" id="ARBA00023125"/>
    </source>
</evidence>
<evidence type="ECO:0000313" key="5">
    <source>
        <dbReference type="EMBL" id="HIV62754.1"/>
    </source>
</evidence>
<dbReference type="InterPro" id="IPR018062">
    <property type="entry name" value="HTH_AraC-typ_CS"/>
</dbReference>
<organism evidence="5 6">
    <name type="scientific">Candidatus Butyricicoccus avistercoris</name>
    <dbReference type="NCBI Taxonomy" id="2838518"/>
    <lineage>
        <taxon>Bacteria</taxon>
        <taxon>Bacillati</taxon>
        <taxon>Bacillota</taxon>
        <taxon>Clostridia</taxon>
        <taxon>Eubacteriales</taxon>
        <taxon>Butyricicoccaceae</taxon>
        <taxon>Butyricicoccus</taxon>
    </lineage>
</organism>
<dbReference type="Pfam" id="PF12833">
    <property type="entry name" value="HTH_18"/>
    <property type="match status" value="1"/>
</dbReference>
<keyword evidence="2" id="KW-0238">DNA-binding</keyword>
<dbReference type="SUPFAM" id="SSF46689">
    <property type="entry name" value="Homeodomain-like"/>
    <property type="match status" value="2"/>
</dbReference>
<dbReference type="EMBL" id="DXIE01000046">
    <property type="protein sequence ID" value="HIV62754.1"/>
    <property type="molecule type" value="Genomic_DNA"/>
</dbReference>
<evidence type="ECO:0000256" key="3">
    <source>
        <dbReference type="ARBA" id="ARBA00023163"/>
    </source>
</evidence>
<protein>
    <submittedName>
        <fullName evidence="5">Helix-turn-helix transcriptional regulator</fullName>
    </submittedName>
</protein>
<evidence type="ECO:0000256" key="1">
    <source>
        <dbReference type="ARBA" id="ARBA00023015"/>
    </source>
</evidence>
<dbReference type="PROSITE" id="PS00041">
    <property type="entry name" value="HTH_ARAC_FAMILY_1"/>
    <property type="match status" value="1"/>
</dbReference>
<reference evidence="5" key="1">
    <citation type="journal article" date="2021" name="PeerJ">
        <title>Extensive microbial diversity within the chicken gut microbiome revealed by metagenomics and culture.</title>
        <authorList>
            <person name="Gilroy R."/>
            <person name="Ravi A."/>
            <person name="Getino M."/>
            <person name="Pursley I."/>
            <person name="Horton D.L."/>
            <person name="Alikhan N.F."/>
            <person name="Baker D."/>
            <person name="Gharbi K."/>
            <person name="Hall N."/>
            <person name="Watson M."/>
            <person name="Adriaenssens E.M."/>
            <person name="Foster-Nyarko E."/>
            <person name="Jarju S."/>
            <person name="Secka A."/>
            <person name="Antonio M."/>
            <person name="Oren A."/>
            <person name="Chaudhuri R.R."/>
            <person name="La Ragione R."/>
            <person name="Hildebrand F."/>
            <person name="Pallen M.J."/>
        </authorList>
    </citation>
    <scope>NUCLEOTIDE SEQUENCE</scope>
    <source>
        <strain evidence="5">CHK193-4272</strain>
    </source>
</reference>
<dbReference type="Gene3D" id="1.10.10.60">
    <property type="entry name" value="Homeodomain-like"/>
    <property type="match status" value="2"/>
</dbReference>